<evidence type="ECO:0000313" key="2">
    <source>
        <dbReference type="EMBL" id="SNV51955.1"/>
    </source>
</evidence>
<name>A0AAJ4XCR4_9SPHI</name>
<accession>A0AAJ4XCR4</accession>
<protein>
    <submittedName>
        <fullName evidence="2">Predicted aspartyl protease</fullName>
    </submittedName>
</protein>
<proteinExistence type="predicted"/>
<dbReference type="GO" id="GO:0008233">
    <property type="term" value="F:peptidase activity"/>
    <property type="evidence" value="ECO:0007669"/>
    <property type="project" value="UniProtKB-KW"/>
</dbReference>
<dbReference type="SUPFAM" id="SSF50630">
    <property type="entry name" value="Acid proteases"/>
    <property type="match status" value="1"/>
</dbReference>
<sequence length="385" mass="42345">MKTYILSLILLFAGQTLFAASIPPASIIPYDNVGGKIIISAVVNGESGRFIFDTGAGPNVLSQLFAKKIGGQPIGKSQVMDSNKKSASIDHMVVDSIVLSDQKFFNSKTIIADNLIFDCFEVDGILGIDMFRDMAIQLDGSSNSLSIAPEIKEFNTKNAQVFPISFMSTGEYLPYIKIEVMIGAKAFPVEALFDLGFDGMVEFSQRDFEMIKKKSRKMSVQASLSSSSVGFNGKAEAQRQYRFVSDGLKLGEQKTNGFVAVTTSNDFTMIGSELLTLRKVIIDLKQKKFYLIDNGGKDFLDSKSWPISPSVSDGKLVVGSIWDTNLGDFEIGDQIMKINDKDYEDGIDICSIITRRDTLLRNGKRAVVIIKNKAGKIVSFEMVKK</sequence>
<dbReference type="EMBL" id="LT906468">
    <property type="protein sequence ID" value="SNV51955.1"/>
    <property type="molecule type" value="Genomic_DNA"/>
</dbReference>
<dbReference type="AlphaFoldDB" id="A0AAJ4XCR4"/>
<feature type="signal peptide" evidence="1">
    <location>
        <begin position="1"/>
        <end position="19"/>
    </location>
</feature>
<feature type="chain" id="PRO_5042471856" evidence="1">
    <location>
        <begin position="20"/>
        <end position="385"/>
    </location>
</feature>
<dbReference type="RefSeq" id="WP_093097461.1">
    <property type="nucleotide sequence ID" value="NZ_CP158798.1"/>
</dbReference>
<dbReference type="GO" id="GO:0006508">
    <property type="term" value="P:proteolysis"/>
    <property type="evidence" value="ECO:0007669"/>
    <property type="project" value="UniProtKB-KW"/>
</dbReference>
<dbReference type="Gene3D" id="2.40.70.10">
    <property type="entry name" value="Acid Proteases"/>
    <property type="match status" value="1"/>
</dbReference>
<keyword evidence="2" id="KW-0378">Hydrolase</keyword>
<reference evidence="2 3" key="1">
    <citation type="submission" date="2017-06" db="EMBL/GenBank/DDBJ databases">
        <authorList>
            <consortium name="Pathogen Informatics"/>
        </authorList>
    </citation>
    <scope>NUCLEOTIDE SEQUENCE [LARGE SCALE GENOMIC DNA]</scope>
    <source>
        <strain evidence="2 3">NCTC12149</strain>
    </source>
</reference>
<keyword evidence="1" id="KW-0732">Signal</keyword>
<evidence type="ECO:0000256" key="1">
    <source>
        <dbReference type="SAM" id="SignalP"/>
    </source>
</evidence>
<dbReference type="InterPro" id="IPR021109">
    <property type="entry name" value="Peptidase_aspartic_dom_sf"/>
</dbReference>
<dbReference type="Proteomes" id="UP000215355">
    <property type="component" value="Chromosome 1"/>
</dbReference>
<keyword evidence="2" id="KW-0645">Protease</keyword>
<gene>
    <name evidence="2" type="ORF">SAMEA4412673_02577</name>
</gene>
<dbReference type="CDD" id="cd05483">
    <property type="entry name" value="retropepsin_like_bacteria"/>
    <property type="match status" value="1"/>
</dbReference>
<evidence type="ECO:0000313" key="3">
    <source>
        <dbReference type="Proteomes" id="UP000215355"/>
    </source>
</evidence>
<dbReference type="InterPro" id="IPR034122">
    <property type="entry name" value="Retropepsin-like_bacterial"/>
</dbReference>
<dbReference type="KEGG" id="smiz:4412673_02577"/>
<organism evidence="2 3">
    <name type="scientific">Sphingobacterium mizutaii</name>
    <dbReference type="NCBI Taxonomy" id="1010"/>
    <lineage>
        <taxon>Bacteria</taxon>
        <taxon>Pseudomonadati</taxon>
        <taxon>Bacteroidota</taxon>
        <taxon>Sphingobacteriia</taxon>
        <taxon>Sphingobacteriales</taxon>
        <taxon>Sphingobacteriaceae</taxon>
        <taxon>Sphingobacterium</taxon>
    </lineage>
</organism>
<dbReference type="Pfam" id="PF13650">
    <property type="entry name" value="Asp_protease_2"/>
    <property type="match status" value="1"/>
</dbReference>